<evidence type="ECO:0000313" key="3">
    <source>
        <dbReference type="Proteomes" id="UP001274830"/>
    </source>
</evidence>
<protein>
    <submittedName>
        <fullName evidence="2">Uncharacterized protein</fullName>
    </submittedName>
</protein>
<dbReference type="EMBL" id="JAUTXT010000049">
    <property type="protein sequence ID" value="KAK3670887.1"/>
    <property type="molecule type" value="Genomic_DNA"/>
</dbReference>
<feature type="compositionally biased region" description="Acidic residues" evidence="1">
    <location>
        <begin position="325"/>
        <end position="353"/>
    </location>
</feature>
<organism evidence="2 3">
    <name type="scientific">Recurvomyces mirabilis</name>
    <dbReference type="NCBI Taxonomy" id="574656"/>
    <lineage>
        <taxon>Eukaryota</taxon>
        <taxon>Fungi</taxon>
        <taxon>Dikarya</taxon>
        <taxon>Ascomycota</taxon>
        <taxon>Pezizomycotina</taxon>
        <taxon>Dothideomycetes</taxon>
        <taxon>Dothideomycetidae</taxon>
        <taxon>Mycosphaerellales</taxon>
        <taxon>Teratosphaeriaceae</taxon>
        <taxon>Recurvomyces</taxon>
    </lineage>
</organism>
<reference evidence="2" key="1">
    <citation type="submission" date="2023-07" db="EMBL/GenBank/DDBJ databases">
        <title>Black Yeasts Isolated from many extreme environments.</title>
        <authorList>
            <person name="Coleine C."/>
            <person name="Stajich J.E."/>
            <person name="Selbmann L."/>
        </authorList>
    </citation>
    <scope>NUCLEOTIDE SEQUENCE</scope>
    <source>
        <strain evidence="2">CCFEE 5485</strain>
    </source>
</reference>
<name>A0AAE0TS49_9PEZI</name>
<comment type="caution">
    <text evidence="2">The sequence shown here is derived from an EMBL/GenBank/DDBJ whole genome shotgun (WGS) entry which is preliminary data.</text>
</comment>
<keyword evidence="3" id="KW-1185">Reference proteome</keyword>
<evidence type="ECO:0000256" key="1">
    <source>
        <dbReference type="SAM" id="MobiDB-lite"/>
    </source>
</evidence>
<proteinExistence type="predicted"/>
<dbReference type="AlphaFoldDB" id="A0AAE0TS49"/>
<feature type="region of interest" description="Disordered" evidence="1">
    <location>
        <begin position="325"/>
        <end position="360"/>
    </location>
</feature>
<accession>A0AAE0TS49</accession>
<evidence type="ECO:0000313" key="2">
    <source>
        <dbReference type="EMBL" id="KAK3670887.1"/>
    </source>
</evidence>
<sequence>MATNTQSKAGSISNSPFFAALLAETRNQIYSYIMNSDTATLLPYRVDLIAQKSRVTRRSESANRSSIGIVPFSHTMKLLNYQCRSEYLPLFNKKVLDMEVPTIDVVLIDFNCDILLNFLRRITPLGRTRLANVQVNVHMTITINFGDALLPAKQKSSLAHFLDYQDWQHPAATLRYHLQQGDPARDAEVYYFLNIFRQSIYPNNANPDLVMIWTAFQPHFQSMLSESAEDAANNGVNVATPDEDGDQVDGYGQVYDSNLQSWEYDSEFGDGESITTRDSARELVTEHDLPQDLAVDLDAFAVDEGGEGLQMMMTVEDWIQVENLEPDESNPLPTDEDPDLYGWEQDDEGDGGEEGVIVVG</sequence>
<gene>
    <name evidence="2" type="ORF">LTR78_009165</name>
</gene>
<dbReference type="Proteomes" id="UP001274830">
    <property type="component" value="Unassembled WGS sequence"/>
</dbReference>